<feature type="active site" description="Proton acceptor" evidence="1">
    <location>
        <position position="98"/>
    </location>
</feature>
<dbReference type="GO" id="GO:0019136">
    <property type="term" value="F:deoxynucleoside kinase activity"/>
    <property type="evidence" value="ECO:0007669"/>
    <property type="project" value="InterPro"/>
</dbReference>
<dbReference type="InterPro" id="IPR002624">
    <property type="entry name" value="DCK/DGK"/>
</dbReference>
<dbReference type="EMBL" id="MTZV01000004">
    <property type="protein sequence ID" value="PCE25596.1"/>
    <property type="molecule type" value="Genomic_DNA"/>
</dbReference>
<evidence type="ECO:0000313" key="4">
    <source>
        <dbReference type="EMBL" id="PCE25596.1"/>
    </source>
</evidence>
<feature type="binding site" evidence="2">
    <location>
        <begin position="168"/>
        <end position="172"/>
    </location>
    <ligand>
        <name>ATP</name>
        <dbReference type="ChEBI" id="CHEBI:30616"/>
    </ligand>
</feature>
<keyword evidence="2" id="KW-0547">Nucleotide-binding</keyword>
<dbReference type="GO" id="GO:0005737">
    <property type="term" value="C:cytoplasm"/>
    <property type="evidence" value="ECO:0007669"/>
    <property type="project" value="TreeGrafter"/>
</dbReference>
<keyword evidence="4" id="KW-0418">Kinase</keyword>
<dbReference type="GO" id="GO:0005524">
    <property type="term" value="F:ATP binding"/>
    <property type="evidence" value="ECO:0007669"/>
    <property type="project" value="UniProtKB-KW"/>
</dbReference>
<dbReference type="InterPro" id="IPR050566">
    <property type="entry name" value="Deoxyribonucleoside_kinase"/>
</dbReference>
<gene>
    <name evidence="4" type="ORF">BWP39_13795</name>
</gene>
<dbReference type="SUPFAM" id="SSF52540">
    <property type="entry name" value="P-loop containing nucleoside triphosphate hydrolases"/>
    <property type="match status" value="1"/>
</dbReference>
<dbReference type="OrthoDB" id="9776634at2"/>
<protein>
    <submittedName>
        <fullName evidence="4">Deoxynucleoside kinase</fullName>
    </submittedName>
</protein>
<evidence type="ECO:0000256" key="2">
    <source>
        <dbReference type="PIRSR" id="PIRSR000705-3"/>
    </source>
</evidence>
<dbReference type="Proteomes" id="UP000218022">
    <property type="component" value="Unassembled WGS sequence"/>
</dbReference>
<dbReference type="PANTHER" id="PTHR10513">
    <property type="entry name" value="DEOXYNUCLEOSIDE KINASE"/>
    <property type="match status" value="1"/>
</dbReference>
<proteinExistence type="predicted"/>
<feature type="binding site" evidence="2">
    <location>
        <begin position="24"/>
        <end position="32"/>
    </location>
    <ligand>
        <name>ATP</name>
        <dbReference type="ChEBI" id="CHEBI:30616"/>
    </ligand>
</feature>
<accession>A0A2A4EZM8</accession>
<feature type="domain" description="Deoxynucleoside kinase" evidence="3">
    <location>
        <begin position="20"/>
        <end position="227"/>
    </location>
</feature>
<sequence length="244" mass="27467">MSTPPLTVTAPVLRPPFRYLAIEGPIGVGKTSLTRRLAERWSMRTLFERPQDNPFLERFYRDTARYALPTQLHFALQRAQQAQEIAAAHASGVALVADFMTQKNDIFARLTLPDDEWNLYRALSTRIDAHSSASEGSARGALEGSARTAPAPDLVVYLQASPEVLFARIQKRAVPMELQIPDAYLRALCDAYNDFFYHYDRTPVLTVNAEHLNPLDSDADLALLVERIETMRGRKEFFVKGTSL</sequence>
<dbReference type="Pfam" id="PF01712">
    <property type="entry name" value="dNK"/>
    <property type="match status" value="1"/>
</dbReference>
<dbReference type="PANTHER" id="PTHR10513:SF35">
    <property type="entry name" value="DEOXYADENOSINE KINASE"/>
    <property type="match status" value="1"/>
</dbReference>
<evidence type="ECO:0000313" key="5">
    <source>
        <dbReference type="Proteomes" id="UP000218022"/>
    </source>
</evidence>
<dbReference type="RefSeq" id="WP_096720995.1">
    <property type="nucleotide sequence ID" value="NZ_MTZV01000004.1"/>
</dbReference>
<evidence type="ECO:0000259" key="3">
    <source>
        <dbReference type="Pfam" id="PF01712"/>
    </source>
</evidence>
<reference evidence="4 5" key="1">
    <citation type="submission" date="2017-01" db="EMBL/GenBank/DDBJ databases">
        <title>Whole-Genome Shotgun Sequencing of Two beta-Proteobacterial Species in Search of the Bulgecin Biosynthetic Cluster.</title>
        <authorList>
            <person name="Horsman M.E."/>
            <person name="Marous D.R."/>
            <person name="Li R."/>
            <person name="Oliver R.A."/>
            <person name="Byun B."/>
            <person name="Emrich S.J."/>
            <person name="Boggess B."/>
            <person name="Townsend C.A."/>
            <person name="Mobashery S."/>
        </authorList>
    </citation>
    <scope>NUCLEOTIDE SEQUENCE [LARGE SCALE GENOMIC DNA]</scope>
    <source>
        <strain evidence="4 5">ATCC 31363</strain>
    </source>
</reference>
<keyword evidence="4" id="KW-0808">Transferase</keyword>
<name>A0A2A4EZM8_9BURK</name>
<dbReference type="Gene3D" id="3.40.50.300">
    <property type="entry name" value="P-loop containing nucleotide triphosphate hydrolases"/>
    <property type="match status" value="1"/>
</dbReference>
<dbReference type="AlphaFoldDB" id="A0A2A4EZM8"/>
<keyword evidence="2" id="KW-0067">ATP-binding</keyword>
<dbReference type="PIRSF" id="PIRSF000705">
    <property type="entry name" value="DNK"/>
    <property type="match status" value="1"/>
</dbReference>
<dbReference type="InterPro" id="IPR027417">
    <property type="entry name" value="P-loop_NTPase"/>
</dbReference>
<comment type="caution">
    <text evidence="4">The sequence shown here is derived from an EMBL/GenBank/DDBJ whole genome shotgun (WGS) entry which is preliminary data.</text>
</comment>
<organism evidence="4 5">
    <name type="scientific">Paraburkholderia acidicola</name>
    <dbReference type="NCBI Taxonomy" id="1912599"/>
    <lineage>
        <taxon>Bacteria</taxon>
        <taxon>Pseudomonadati</taxon>
        <taxon>Pseudomonadota</taxon>
        <taxon>Betaproteobacteria</taxon>
        <taxon>Burkholderiales</taxon>
        <taxon>Burkholderiaceae</taxon>
        <taxon>Paraburkholderia</taxon>
    </lineage>
</organism>
<dbReference type="InterPro" id="IPR031314">
    <property type="entry name" value="DNK_dom"/>
</dbReference>
<evidence type="ECO:0000256" key="1">
    <source>
        <dbReference type="PIRSR" id="PIRSR000705-1"/>
    </source>
</evidence>
<dbReference type="CDD" id="cd01673">
    <property type="entry name" value="dNK"/>
    <property type="match status" value="1"/>
</dbReference>